<dbReference type="AlphaFoldDB" id="A0A7R9A389"/>
<dbReference type="InterPro" id="IPR044712">
    <property type="entry name" value="SLC25A32-like"/>
</dbReference>
<dbReference type="SUPFAM" id="SSF103506">
    <property type="entry name" value="Mitochondrial carrier"/>
    <property type="match status" value="1"/>
</dbReference>
<accession>A0A7R9A389</accession>
<evidence type="ECO:0000256" key="1">
    <source>
        <dbReference type="ARBA" id="ARBA00004141"/>
    </source>
</evidence>
<evidence type="ECO:0000256" key="2">
    <source>
        <dbReference type="ARBA" id="ARBA00006375"/>
    </source>
</evidence>
<dbReference type="InterPro" id="IPR018108">
    <property type="entry name" value="MCP_transmembrane"/>
</dbReference>
<evidence type="ECO:0000256" key="5">
    <source>
        <dbReference type="ARBA" id="ARBA00022737"/>
    </source>
</evidence>
<comment type="subcellular location">
    <subcellularLocation>
        <location evidence="1">Membrane</location>
        <topology evidence="1">Multi-pass membrane protein</topology>
    </subcellularLocation>
</comment>
<comment type="similarity">
    <text evidence="2 9">Belongs to the mitochondrial carrier (TC 2.A.29) family.</text>
</comment>
<dbReference type="Pfam" id="PF00153">
    <property type="entry name" value="Mito_carr"/>
    <property type="match status" value="3"/>
</dbReference>
<dbReference type="GO" id="GO:0016020">
    <property type="term" value="C:membrane"/>
    <property type="evidence" value="ECO:0007669"/>
    <property type="project" value="UniProtKB-SubCell"/>
</dbReference>
<dbReference type="PANTHER" id="PTHR45683">
    <property type="entry name" value="MITOCHONDRIAL NICOTINAMIDE ADENINE DINUCLEOTIDE TRANSPORTER 1-RELATED-RELATED"/>
    <property type="match status" value="1"/>
</dbReference>
<dbReference type="EMBL" id="CAJPEV010000161">
    <property type="protein sequence ID" value="CAG0881617.1"/>
    <property type="molecule type" value="Genomic_DNA"/>
</dbReference>
<evidence type="ECO:0000256" key="4">
    <source>
        <dbReference type="ARBA" id="ARBA00022692"/>
    </source>
</evidence>
<keyword evidence="7 8" id="KW-0472">Membrane</keyword>
<keyword evidence="11" id="KW-1185">Reference proteome</keyword>
<keyword evidence="6" id="KW-1133">Transmembrane helix</keyword>
<protein>
    <recommendedName>
        <fullName evidence="12">Mitochondrial folate transporter/carrier</fullName>
    </recommendedName>
</protein>
<proteinExistence type="inferred from homology"/>
<evidence type="ECO:0000256" key="9">
    <source>
        <dbReference type="RuleBase" id="RU000488"/>
    </source>
</evidence>
<dbReference type="PRINTS" id="PR00926">
    <property type="entry name" value="MITOCARRIER"/>
</dbReference>
<evidence type="ECO:0008006" key="12">
    <source>
        <dbReference type="Google" id="ProtNLM"/>
    </source>
</evidence>
<keyword evidence="5" id="KW-0677">Repeat</keyword>
<feature type="repeat" description="Solcar" evidence="8">
    <location>
        <begin position="124"/>
        <end position="221"/>
    </location>
</feature>
<dbReference type="InterPro" id="IPR023395">
    <property type="entry name" value="MCP_dom_sf"/>
</dbReference>
<dbReference type="Proteomes" id="UP000677054">
    <property type="component" value="Unassembled WGS sequence"/>
</dbReference>
<organism evidence="10">
    <name type="scientific">Darwinula stevensoni</name>
    <dbReference type="NCBI Taxonomy" id="69355"/>
    <lineage>
        <taxon>Eukaryota</taxon>
        <taxon>Metazoa</taxon>
        <taxon>Ecdysozoa</taxon>
        <taxon>Arthropoda</taxon>
        <taxon>Crustacea</taxon>
        <taxon>Oligostraca</taxon>
        <taxon>Ostracoda</taxon>
        <taxon>Podocopa</taxon>
        <taxon>Podocopida</taxon>
        <taxon>Darwinulocopina</taxon>
        <taxon>Darwinuloidea</taxon>
        <taxon>Darwinulidae</taxon>
        <taxon>Darwinula</taxon>
    </lineage>
</organism>
<keyword evidence="4 8" id="KW-0812">Transmembrane</keyword>
<feature type="repeat" description="Solcar" evidence="8">
    <location>
        <begin position="21"/>
        <end position="112"/>
    </location>
</feature>
<sequence length="318" mass="35111">MRGTTSARTATSIGDIMASSRKKLDHLVAGVSGGVASTLLLHPLDVVKIRFAVDDGKVGKTVKDAQGVMNAMRLIIRNEGIAGLYRGVTPNVVTAGMGWGLYFWSYNGLKAMLKTGNEIEDNRMRHVHHLLAATWGGVVSLVVLNPITVVKTRLIIQKESPRAIMATHGAHSLHYSNSLDAFFKIYKFEGLRGLFKGLVPGFCGVVHGAIQFVAYEEMKTLYNIRQKRPPNQKLTTSEYLGCAAASKVLAAVITYPYQVVRARMQDQYKDYKGMGDVVTKTFRHEGLRGFYKGLAPYLMHVTPNICLVFIIYEKLTAT</sequence>
<dbReference type="InterPro" id="IPR002067">
    <property type="entry name" value="MCP"/>
</dbReference>
<feature type="repeat" description="Solcar" evidence="8">
    <location>
        <begin position="237"/>
        <end position="318"/>
    </location>
</feature>
<gene>
    <name evidence="10" type="ORF">DSTB1V02_LOCUS1645</name>
</gene>
<dbReference type="PROSITE" id="PS50920">
    <property type="entry name" value="SOLCAR"/>
    <property type="match status" value="3"/>
</dbReference>
<reference evidence="10" key="1">
    <citation type="submission" date="2020-11" db="EMBL/GenBank/DDBJ databases">
        <authorList>
            <person name="Tran Van P."/>
        </authorList>
    </citation>
    <scope>NUCLEOTIDE SEQUENCE</scope>
</reference>
<evidence type="ECO:0000313" key="11">
    <source>
        <dbReference type="Proteomes" id="UP000677054"/>
    </source>
</evidence>
<dbReference type="GO" id="GO:0015215">
    <property type="term" value="F:nucleotide transmembrane transporter activity"/>
    <property type="evidence" value="ECO:0007669"/>
    <property type="project" value="UniProtKB-ARBA"/>
</dbReference>
<evidence type="ECO:0000313" key="10">
    <source>
        <dbReference type="EMBL" id="CAD7241663.1"/>
    </source>
</evidence>
<evidence type="ECO:0000256" key="3">
    <source>
        <dbReference type="ARBA" id="ARBA00022448"/>
    </source>
</evidence>
<keyword evidence="3 9" id="KW-0813">Transport</keyword>
<evidence type="ECO:0000256" key="8">
    <source>
        <dbReference type="PROSITE-ProRule" id="PRU00282"/>
    </source>
</evidence>
<dbReference type="EMBL" id="LR899678">
    <property type="protein sequence ID" value="CAD7241663.1"/>
    <property type="molecule type" value="Genomic_DNA"/>
</dbReference>
<dbReference type="Gene3D" id="1.50.40.10">
    <property type="entry name" value="Mitochondrial carrier domain"/>
    <property type="match status" value="1"/>
</dbReference>
<evidence type="ECO:0000256" key="7">
    <source>
        <dbReference type="ARBA" id="ARBA00023136"/>
    </source>
</evidence>
<dbReference type="OrthoDB" id="428293at2759"/>
<name>A0A7R9A389_9CRUS</name>
<evidence type="ECO:0000256" key="6">
    <source>
        <dbReference type="ARBA" id="ARBA00022989"/>
    </source>
</evidence>